<organism evidence="2 3">
    <name type="scientific">Acanthamoeba castellanii (strain ATCC 30010 / Neff)</name>
    <dbReference type="NCBI Taxonomy" id="1257118"/>
    <lineage>
        <taxon>Eukaryota</taxon>
        <taxon>Amoebozoa</taxon>
        <taxon>Discosea</taxon>
        <taxon>Longamoebia</taxon>
        <taxon>Centramoebida</taxon>
        <taxon>Acanthamoebidae</taxon>
        <taxon>Acanthamoeba</taxon>
    </lineage>
</organism>
<dbReference type="AlphaFoldDB" id="L8H9F4"/>
<feature type="region of interest" description="Disordered" evidence="1">
    <location>
        <begin position="32"/>
        <end position="63"/>
    </location>
</feature>
<dbReference type="VEuPathDB" id="AmoebaDB:ACA1_159110"/>
<keyword evidence="3" id="KW-1185">Reference proteome</keyword>
<name>L8H9F4_ACACF</name>
<evidence type="ECO:0000313" key="2">
    <source>
        <dbReference type="EMBL" id="ELR22114.1"/>
    </source>
</evidence>
<feature type="compositionally biased region" description="Low complexity" evidence="1">
    <location>
        <begin position="38"/>
        <end position="50"/>
    </location>
</feature>
<accession>L8H9F4</accession>
<dbReference type="RefSeq" id="XP_004348572.1">
    <property type="nucleotide sequence ID" value="XM_004348522.1"/>
</dbReference>
<evidence type="ECO:0000313" key="3">
    <source>
        <dbReference type="Proteomes" id="UP000011083"/>
    </source>
</evidence>
<reference evidence="2 3" key="1">
    <citation type="journal article" date="2013" name="Genome Biol.">
        <title>Genome of Acanthamoeba castellanii highlights extensive lateral gene transfer and early evolution of tyrosine kinase signaling.</title>
        <authorList>
            <person name="Clarke M."/>
            <person name="Lohan A.J."/>
            <person name="Liu B."/>
            <person name="Lagkouvardos I."/>
            <person name="Roy S."/>
            <person name="Zafar N."/>
            <person name="Bertelli C."/>
            <person name="Schilde C."/>
            <person name="Kianianmomeni A."/>
            <person name="Burglin T.R."/>
            <person name="Frech C."/>
            <person name="Turcotte B."/>
            <person name="Kopec K.O."/>
            <person name="Synnott J.M."/>
            <person name="Choo C."/>
            <person name="Paponov I."/>
            <person name="Finkler A."/>
            <person name="Soon Heng Tan C."/>
            <person name="Hutchins A.P."/>
            <person name="Weinmeier T."/>
            <person name="Rattei T."/>
            <person name="Chu J.S."/>
            <person name="Gimenez G."/>
            <person name="Irimia M."/>
            <person name="Rigden D.J."/>
            <person name="Fitzpatrick D.A."/>
            <person name="Lorenzo-Morales J."/>
            <person name="Bateman A."/>
            <person name="Chiu C.H."/>
            <person name="Tang P."/>
            <person name="Hegemann P."/>
            <person name="Fromm H."/>
            <person name="Raoult D."/>
            <person name="Greub G."/>
            <person name="Miranda-Saavedra D."/>
            <person name="Chen N."/>
            <person name="Nash P."/>
            <person name="Ginger M.L."/>
            <person name="Horn M."/>
            <person name="Schaap P."/>
            <person name="Caler L."/>
            <person name="Loftus B."/>
        </authorList>
    </citation>
    <scope>NUCLEOTIDE SEQUENCE [LARGE SCALE GENOMIC DNA]</scope>
    <source>
        <strain evidence="2 3">Neff</strain>
    </source>
</reference>
<gene>
    <name evidence="2" type="ORF">ACA1_159110</name>
</gene>
<protein>
    <submittedName>
        <fullName evidence="2">Uncharacterized protein</fullName>
    </submittedName>
</protein>
<evidence type="ECO:0000256" key="1">
    <source>
        <dbReference type="SAM" id="MobiDB-lite"/>
    </source>
</evidence>
<dbReference type="EMBL" id="KB007890">
    <property type="protein sequence ID" value="ELR22114.1"/>
    <property type="molecule type" value="Genomic_DNA"/>
</dbReference>
<dbReference type="GeneID" id="14923039"/>
<dbReference type="Proteomes" id="UP000011083">
    <property type="component" value="Unassembled WGS sequence"/>
</dbReference>
<sequence length="89" mass="9444">MAYVAPSVSAKQCGNTVPVELFMTTATASLPVKKDQHTTASTSPAMSPSAGDAPEERPEEAAPALHQWQGYDEALMLEEEGQLAPLFNP</sequence>
<proteinExistence type="predicted"/>
<dbReference type="KEGG" id="acan:ACA1_159110"/>